<organism evidence="6 7">
    <name type="scientific">Alicyclobacillus vulcanalis</name>
    <dbReference type="NCBI Taxonomy" id="252246"/>
    <lineage>
        <taxon>Bacteria</taxon>
        <taxon>Bacillati</taxon>
        <taxon>Bacillota</taxon>
        <taxon>Bacilli</taxon>
        <taxon>Bacillales</taxon>
        <taxon>Alicyclobacillaceae</taxon>
        <taxon>Alicyclobacillus</taxon>
    </lineage>
</organism>
<evidence type="ECO:0000256" key="3">
    <source>
        <dbReference type="PIRSR" id="PIRSR004848-1"/>
    </source>
</evidence>
<evidence type="ECO:0000256" key="4">
    <source>
        <dbReference type="RuleBase" id="RU004514"/>
    </source>
</evidence>
<dbReference type="AlphaFoldDB" id="A0A1N7NPY9"/>
<feature type="domain" description="Alanine racemase N-terminal" evidence="5">
    <location>
        <begin position="12"/>
        <end position="223"/>
    </location>
</feature>
<gene>
    <name evidence="6" type="ORF">SAMN05421799_10995</name>
</gene>
<dbReference type="RefSeq" id="WP_076348030.1">
    <property type="nucleotide sequence ID" value="NZ_FTOO01000009.1"/>
</dbReference>
<proteinExistence type="inferred from homology"/>
<dbReference type="OrthoDB" id="9804072at2"/>
<dbReference type="Gene3D" id="3.20.20.10">
    <property type="entry name" value="Alanine racemase"/>
    <property type="match status" value="1"/>
</dbReference>
<dbReference type="InterPro" id="IPR001608">
    <property type="entry name" value="Ala_racemase_N"/>
</dbReference>
<dbReference type="PANTHER" id="PTHR10146">
    <property type="entry name" value="PROLINE SYNTHETASE CO-TRANSCRIBED BACTERIAL HOMOLOG PROTEIN"/>
    <property type="match status" value="1"/>
</dbReference>
<comment type="cofactor">
    <cofactor evidence="3">
        <name>pyridoxal 5'-phosphate</name>
        <dbReference type="ChEBI" id="CHEBI:597326"/>
    </cofactor>
</comment>
<dbReference type="InterPro" id="IPR011078">
    <property type="entry name" value="PyrdxlP_homeostasis"/>
</dbReference>
<evidence type="ECO:0000256" key="2">
    <source>
        <dbReference type="HAMAP-Rule" id="MF_02087"/>
    </source>
</evidence>
<dbReference type="NCBIfam" id="TIGR00044">
    <property type="entry name" value="YggS family pyridoxal phosphate-dependent enzyme"/>
    <property type="match status" value="1"/>
</dbReference>
<dbReference type="InterPro" id="IPR029066">
    <property type="entry name" value="PLP-binding_barrel"/>
</dbReference>
<feature type="modified residue" description="N6-(pyridoxal phosphate)lysine" evidence="2 3">
    <location>
        <position position="38"/>
    </location>
</feature>
<dbReference type="PROSITE" id="PS01211">
    <property type="entry name" value="UPF0001"/>
    <property type="match status" value="1"/>
</dbReference>
<keyword evidence="1 2" id="KW-0663">Pyridoxal phosphate</keyword>
<evidence type="ECO:0000313" key="6">
    <source>
        <dbReference type="EMBL" id="SIT00455.1"/>
    </source>
</evidence>
<dbReference type="Pfam" id="PF01168">
    <property type="entry name" value="Ala_racemase_N"/>
    <property type="match status" value="1"/>
</dbReference>
<comment type="function">
    <text evidence="2">Pyridoxal 5'-phosphate (PLP)-binding protein, which is involved in PLP homeostasis.</text>
</comment>
<dbReference type="EMBL" id="FTOO01000009">
    <property type="protein sequence ID" value="SIT00455.1"/>
    <property type="molecule type" value="Genomic_DNA"/>
</dbReference>
<accession>A0A1N7NPY9</accession>
<reference evidence="7" key="1">
    <citation type="submission" date="2017-01" db="EMBL/GenBank/DDBJ databases">
        <authorList>
            <person name="Varghese N."/>
            <person name="Submissions S."/>
        </authorList>
    </citation>
    <scope>NUCLEOTIDE SEQUENCE [LARGE SCALE GENOMIC DNA]</scope>
    <source>
        <strain evidence="7">DSM 16176</strain>
    </source>
</reference>
<dbReference type="CDD" id="cd00635">
    <property type="entry name" value="PLPDE_III_YBL036c_like"/>
    <property type="match status" value="1"/>
</dbReference>
<keyword evidence="7" id="KW-1185">Reference proteome</keyword>
<dbReference type="Proteomes" id="UP000186156">
    <property type="component" value="Unassembled WGS sequence"/>
</dbReference>
<dbReference type="PIRSF" id="PIRSF004848">
    <property type="entry name" value="YBL036c_PLPDEIII"/>
    <property type="match status" value="1"/>
</dbReference>
<comment type="similarity">
    <text evidence="2 4">Belongs to the pyridoxal phosphate-binding protein YggS/PROSC family.</text>
</comment>
<evidence type="ECO:0000259" key="5">
    <source>
        <dbReference type="Pfam" id="PF01168"/>
    </source>
</evidence>
<evidence type="ECO:0000313" key="7">
    <source>
        <dbReference type="Proteomes" id="UP000186156"/>
    </source>
</evidence>
<dbReference type="PANTHER" id="PTHR10146:SF14">
    <property type="entry name" value="PYRIDOXAL PHOSPHATE HOMEOSTASIS PROTEIN"/>
    <property type="match status" value="1"/>
</dbReference>
<sequence>MDYGFVQERAREIRARVEAACRRVGRDPAGVRIVAVTKTASPDVLPALHAAGIRDVGENRWQIARDKLQHEAAALFEWHFIGTLQTNKVKYVVPRFGWVHSLDRAELARALSQEAVRRGVTVQVLIQVNVSGETQKHGVAPEEAEALLRLARELPGLSVRGLMTMAPAVDDPEAARPVFAALRELRDELQSRLSLEGLSDLSMGMSDDFEVAVEEGATLVRIGRKLVNP</sequence>
<dbReference type="GO" id="GO:0030170">
    <property type="term" value="F:pyridoxal phosphate binding"/>
    <property type="evidence" value="ECO:0007669"/>
    <property type="project" value="UniProtKB-UniRule"/>
</dbReference>
<name>A0A1N7NPY9_9BACL</name>
<dbReference type="STRING" id="252246.SAMN05421799_10995"/>
<dbReference type="SUPFAM" id="SSF51419">
    <property type="entry name" value="PLP-binding barrel"/>
    <property type="match status" value="1"/>
</dbReference>
<protein>
    <recommendedName>
        <fullName evidence="2">Pyridoxal phosphate homeostasis protein</fullName>
        <shortName evidence="2">PLP homeostasis protein</shortName>
    </recommendedName>
</protein>
<dbReference type="FunFam" id="3.20.20.10:FF:000018">
    <property type="entry name" value="Pyridoxal phosphate homeostasis protein"/>
    <property type="match status" value="1"/>
</dbReference>
<dbReference type="HAMAP" id="MF_02087">
    <property type="entry name" value="PLP_homeostasis"/>
    <property type="match status" value="1"/>
</dbReference>
<evidence type="ECO:0000256" key="1">
    <source>
        <dbReference type="ARBA" id="ARBA00022898"/>
    </source>
</evidence>